<dbReference type="GO" id="GO:0007165">
    <property type="term" value="P:signal transduction"/>
    <property type="evidence" value="ECO:0007669"/>
    <property type="project" value="TreeGrafter"/>
</dbReference>
<organism evidence="3 4">
    <name type="scientific">Pseudomonas synxantha</name>
    <dbReference type="NCBI Taxonomy" id="47883"/>
    <lineage>
        <taxon>Bacteria</taxon>
        <taxon>Pseudomonadati</taxon>
        <taxon>Pseudomonadota</taxon>
        <taxon>Gammaproteobacteria</taxon>
        <taxon>Pseudomonadales</taxon>
        <taxon>Pseudomonadaceae</taxon>
        <taxon>Pseudomonas</taxon>
    </lineage>
</organism>
<dbReference type="EMBL" id="VSRO01000005">
    <property type="protein sequence ID" value="TYK57905.1"/>
    <property type="molecule type" value="Genomic_DNA"/>
</dbReference>
<evidence type="ECO:0000313" key="4">
    <source>
        <dbReference type="Proteomes" id="UP000324029"/>
    </source>
</evidence>
<feature type="binding site" evidence="2">
    <location>
        <position position="82"/>
    </location>
    <ligand>
        <name>Mg(2+)</name>
        <dbReference type="ChEBI" id="CHEBI:18420"/>
        <label>1</label>
        <note>catalytic</note>
    </ligand>
</feature>
<gene>
    <name evidence="3" type="ORF">FXO26_11655</name>
</gene>
<feature type="binding site" evidence="2">
    <location>
        <position position="66"/>
    </location>
    <ligand>
        <name>Mg(2+)</name>
        <dbReference type="ChEBI" id="CHEBI:18420"/>
        <label>1</label>
        <note>catalytic</note>
    </ligand>
</feature>
<evidence type="ECO:0000256" key="1">
    <source>
        <dbReference type="ARBA" id="ARBA00009759"/>
    </source>
</evidence>
<evidence type="ECO:0000256" key="2">
    <source>
        <dbReference type="PIRSR" id="PIRSR600760-2"/>
    </source>
</evidence>
<reference evidence="3 4" key="2">
    <citation type="submission" date="2019-08" db="EMBL/GenBank/DDBJ databases">
        <authorList>
            <person name="Brilhante M."/>
            <person name="Perreten V."/>
        </authorList>
    </citation>
    <scope>NUCLEOTIDE SEQUENCE [LARGE SCALE GENOMIC DNA]</scope>
    <source>
        <strain evidence="3 4">MCP106</strain>
    </source>
</reference>
<dbReference type="Gene3D" id="3.40.190.80">
    <property type="match status" value="1"/>
</dbReference>
<dbReference type="RefSeq" id="WP_148853325.1">
    <property type="nucleotide sequence ID" value="NZ_VSRO01000005.1"/>
</dbReference>
<dbReference type="PANTHER" id="PTHR20854:SF4">
    <property type="entry name" value="INOSITOL-1-MONOPHOSPHATASE-RELATED"/>
    <property type="match status" value="1"/>
</dbReference>
<reference evidence="3 4" key="1">
    <citation type="submission" date="2019-08" db="EMBL/GenBank/DDBJ databases">
        <title>Subclass B2 metallo-beta lactamase from Pseudomonas synxantha.</title>
        <authorList>
            <person name="Poirel L."/>
            <person name="Palmieri M."/>
            <person name="Masseron A."/>
            <person name="Perreten V."/>
            <person name="Nordman P."/>
        </authorList>
    </citation>
    <scope>NUCLEOTIDE SEQUENCE [LARGE SCALE GENOMIC DNA]</scope>
    <source>
        <strain evidence="3 4">MCP106</strain>
    </source>
</reference>
<evidence type="ECO:0000313" key="3">
    <source>
        <dbReference type="EMBL" id="TYK57905.1"/>
    </source>
</evidence>
<accession>A0A5D3GES1</accession>
<dbReference type="Pfam" id="PF00459">
    <property type="entry name" value="Inositol_P"/>
    <property type="match status" value="1"/>
</dbReference>
<dbReference type="GO" id="GO:0006020">
    <property type="term" value="P:inositol metabolic process"/>
    <property type="evidence" value="ECO:0007669"/>
    <property type="project" value="TreeGrafter"/>
</dbReference>
<dbReference type="Gene3D" id="3.30.540.10">
    <property type="entry name" value="Fructose-1,6-Bisphosphatase, subunit A, domain 1"/>
    <property type="match status" value="1"/>
</dbReference>
<dbReference type="AlphaFoldDB" id="A0A5D3GES1"/>
<comment type="caution">
    <text evidence="3">The sequence shown here is derived from an EMBL/GenBank/DDBJ whole genome shotgun (WGS) entry which is preliminary data.</text>
</comment>
<feature type="binding site" evidence="2">
    <location>
        <position position="85"/>
    </location>
    <ligand>
        <name>Mg(2+)</name>
        <dbReference type="ChEBI" id="CHEBI:18420"/>
        <label>1</label>
        <note>catalytic</note>
    </ligand>
</feature>
<protein>
    <submittedName>
        <fullName evidence="3">Inositol monophosphatase</fullName>
    </submittedName>
</protein>
<dbReference type="InterPro" id="IPR000760">
    <property type="entry name" value="Inositol_monophosphatase-like"/>
</dbReference>
<dbReference type="PANTHER" id="PTHR20854">
    <property type="entry name" value="INOSITOL MONOPHOSPHATASE"/>
    <property type="match status" value="1"/>
</dbReference>
<dbReference type="GO" id="GO:0046872">
    <property type="term" value="F:metal ion binding"/>
    <property type="evidence" value="ECO:0007669"/>
    <property type="project" value="UniProtKB-KW"/>
</dbReference>
<keyword evidence="2" id="KW-0460">Magnesium</keyword>
<dbReference type="Proteomes" id="UP000324029">
    <property type="component" value="Unassembled WGS sequence"/>
</dbReference>
<proteinExistence type="inferred from homology"/>
<comment type="similarity">
    <text evidence="1">Belongs to the inositol monophosphatase superfamily.</text>
</comment>
<dbReference type="GO" id="GO:0008934">
    <property type="term" value="F:inositol monophosphate 1-phosphatase activity"/>
    <property type="evidence" value="ECO:0007669"/>
    <property type="project" value="TreeGrafter"/>
</dbReference>
<keyword evidence="2" id="KW-0479">Metal-binding</keyword>
<sequence length="276" mass="29412">MHKSDLPMLLTQTIEVVIRVGQLLIAEWARVNGPRGKGDKAVVDVEIEHILRQQLLDLFSCDFWGEETGHSLAGHPWCWVVDPNDGTSDFLKGLKGSAISVGLLHKHIPVLGVVYAPVTVEGSPDCIAWSEGLPDLLRNGQPVTSKLSGLALSSSSYVMVSAAAILKPEINCELCTPSSFVAMPSIAYRLAKVAAGDGVCGVSLYAVSAHDVVAGHALLRGAGGILLDENGESIFYVTEASMQTVSKRCFGGSEIACRTLLARDWNRIFTVVGSQA</sequence>
<name>A0A5D3GES1_9PSED</name>
<comment type="cofactor">
    <cofactor evidence="2">
        <name>Mg(2+)</name>
        <dbReference type="ChEBI" id="CHEBI:18420"/>
    </cofactor>
</comment>
<dbReference type="SUPFAM" id="SSF56655">
    <property type="entry name" value="Carbohydrate phosphatase"/>
    <property type="match status" value="1"/>
</dbReference>
<dbReference type="PRINTS" id="PR00377">
    <property type="entry name" value="IMPHPHTASES"/>
</dbReference>
<feature type="binding site" evidence="2">
    <location>
        <position position="211"/>
    </location>
    <ligand>
        <name>Mg(2+)</name>
        <dbReference type="ChEBI" id="CHEBI:18420"/>
        <label>1</label>
        <note>catalytic</note>
    </ligand>
</feature>